<gene>
    <name evidence="1" type="ORF">PYX00_005986</name>
</gene>
<comment type="caution">
    <text evidence="1">The sequence shown here is derived from an EMBL/GenBank/DDBJ whole genome shotgun (WGS) entry which is preliminary data.</text>
</comment>
<proteinExistence type="predicted"/>
<organism evidence="1">
    <name type="scientific">Menopon gallinae</name>
    <name type="common">poultry shaft louse</name>
    <dbReference type="NCBI Taxonomy" id="328185"/>
    <lineage>
        <taxon>Eukaryota</taxon>
        <taxon>Metazoa</taxon>
        <taxon>Ecdysozoa</taxon>
        <taxon>Arthropoda</taxon>
        <taxon>Hexapoda</taxon>
        <taxon>Insecta</taxon>
        <taxon>Pterygota</taxon>
        <taxon>Neoptera</taxon>
        <taxon>Paraneoptera</taxon>
        <taxon>Psocodea</taxon>
        <taxon>Troctomorpha</taxon>
        <taxon>Phthiraptera</taxon>
        <taxon>Amblycera</taxon>
        <taxon>Menoponidae</taxon>
        <taxon>Menopon</taxon>
    </lineage>
</organism>
<name>A0AAW2HUU3_9NEOP</name>
<evidence type="ECO:0000313" key="1">
    <source>
        <dbReference type="EMBL" id="KAL0273277.1"/>
    </source>
</evidence>
<accession>A0AAW2HUU3</accession>
<sequence>MRLRARLNGRAICSESGIRRGRKLPVKKRTVRNWKMKLANQQRPDVIMRAFKYLRNVTTTVLTDVGDGKLDVWRDSNSGTVSIVYLDKSINLRMNMSEVFLRDDADDNEL</sequence>
<reference evidence="1" key="1">
    <citation type="journal article" date="2024" name="Gigascience">
        <title>Chromosome-level genome of the poultry shaft louse Menopon gallinae provides insight into the host-switching and adaptive evolution of parasitic lice.</title>
        <authorList>
            <person name="Xu Y."/>
            <person name="Ma L."/>
            <person name="Liu S."/>
            <person name="Liang Y."/>
            <person name="Liu Q."/>
            <person name="He Z."/>
            <person name="Tian L."/>
            <person name="Duan Y."/>
            <person name="Cai W."/>
            <person name="Li H."/>
            <person name="Song F."/>
        </authorList>
    </citation>
    <scope>NUCLEOTIDE SEQUENCE</scope>
    <source>
        <strain evidence="1">Cailab_2023a</strain>
    </source>
</reference>
<dbReference type="AlphaFoldDB" id="A0AAW2HUU3"/>
<protein>
    <submittedName>
        <fullName evidence="1">Uncharacterized protein</fullName>
    </submittedName>
</protein>
<dbReference type="EMBL" id="JARGDH010000003">
    <property type="protein sequence ID" value="KAL0273277.1"/>
    <property type="molecule type" value="Genomic_DNA"/>
</dbReference>